<gene>
    <name evidence="2" type="ORF">Scep_029554</name>
</gene>
<organism evidence="2 3">
    <name type="scientific">Stephania cephalantha</name>
    <dbReference type="NCBI Taxonomy" id="152367"/>
    <lineage>
        <taxon>Eukaryota</taxon>
        <taxon>Viridiplantae</taxon>
        <taxon>Streptophyta</taxon>
        <taxon>Embryophyta</taxon>
        <taxon>Tracheophyta</taxon>
        <taxon>Spermatophyta</taxon>
        <taxon>Magnoliopsida</taxon>
        <taxon>Ranunculales</taxon>
        <taxon>Menispermaceae</taxon>
        <taxon>Menispermoideae</taxon>
        <taxon>Cissampelideae</taxon>
        <taxon>Stephania</taxon>
    </lineage>
</organism>
<dbReference type="EMBL" id="JBBNAG010000013">
    <property type="protein sequence ID" value="KAK9083083.1"/>
    <property type="molecule type" value="Genomic_DNA"/>
</dbReference>
<evidence type="ECO:0000313" key="3">
    <source>
        <dbReference type="Proteomes" id="UP001419268"/>
    </source>
</evidence>
<sequence length="109" mass="11883">MSAPELMRAGRQRRTMASAAPARQSSTGREQGQWRISRSGDRTSGLTSNSRTAARRQRCAAITAIGHKARRRGNAAARSWHASGNAGRWHDNKAVVLRWCRRANGSGAT</sequence>
<accession>A0AAP0HCB8</accession>
<protein>
    <submittedName>
        <fullName evidence="2">Uncharacterized protein</fullName>
    </submittedName>
</protein>
<comment type="caution">
    <text evidence="2">The sequence shown here is derived from an EMBL/GenBank/DDBJ whole genome shotgun (WGS) entry which is preliminary data.</text>
</comment>
<evidence type="ECO:0000256" key="1">
    <source>
        <dbReference type="SAM" id="MobiDB-lite"/>
    </source>
</evidence>
<keyword evidence="3" id="KW-1185">Reference proteome</keyword>
<proteinExistence type="predicted"/>
<dbReference type="Proteomes" id="UP001419268">
    <property type="component" value="Unassembled WGS sequence"/>
</dbReference>
<name>A0AAP0HCB8_9MAGN</name>
<feature type="region of interest" description="Disordered" evidence="1">
    <location>
        <begin position="1"/>
        <end position="86"/>
    </location>
</feature>
<feature type="compositionally biased region" description="Polar residues" evidence="1">
    <location>
        <begin position="23"/>
        <end position="52"/>
    </location>
</feature>
<evidence type="ECO:0000313" key="2">
    <source>
        <dbReference type="EMBL" id="KAK9083083.1"/>
    </source>
</evidence>
<reference evidence="2 3" key="1">
    <citation type="submission" date="2024-01" db="EMBL/GenBank/DDBJ databases">
        <title>Genome assemblies of Stephania.</title>
        <authorList>
            <person name="Yang L."/>
        </authorList>
    </citation>
    <scope>NUCLEOTIDE SEQUENCE [LARGE SCALE GENOMIC DNA]</scope>
    <source>
        <strain evidence="2">JXDWG</strain>
        <tissue evidence="2">Leaf</tissue>
    </source>
</reference>
<dbReference type="AlphaFoldDB" id="A0AAP0HCB8"/>